<dbReference type="InParanoid" id="A0A0D0BBF6"/>
<dbReference type="AlphaFoldDB" id="A0A0D0BBF6"/>
<proteinExistence type="predicted"/>
<evidence type="ECO:0000313" key="2">
    <source>
        <dbReference type="EMBL" id="KIK43602.1"/>
    </source>
</evidence>
<sequence length="68" mass="7432">MVHSAMFMIARLPSASAWDWLDSFRMGRGLLADLPIANFNRLGVSFSGPGIESISNISVSNSKQAYNQ</sequence>
<evidence type="ECO:0000256" key="1">
    <source>
        <dbReference type="SAM" id="SignalP"/>
    </source>
</evidence>
<feature type="signal peptide" evidence="1">
    <location>
        <begin position="1"/>
        <end position="17"/>
    </location>
</feature>
<gene>
    <name evidence="2" type="ORF">CY34DRAFT_696242</name>
</gene>
<keyword evidence="3" id="KW-1185">Reference proteome</keyword>
<dbReference type="Proteomes" id="UP000054485">
    <property type="component" value="Unassembled WGS sequence"/>
</dbReference>
<accession>A0A0D0BBF6</accession>
<dbReference type="EMBL" id="KN835209">
    <property type="protein sequence ID" value="KIK43602.1"/>
    <property type="molecule type" value="Genomic_DNA"/>
</dbReference>
<feature type="chain" id="PRO_5002207982" evidence="1">
    <location>
        <begin position="18"/>
        <end position="68"/>
    </location>
</feature>
<reference evidence="3" key="2">
    <citation type="submission" date="2015-01" db="EMBL/GenBank/DDBJ databases">
        <title>Evolutionary Origins and Diversification of the Mycorrhizal Mutualists.</title>
        <authorList>
            <consortium name="DOE Joint Genome Institute"/>
            <consortium name="Mycorrhizal Genomics Consortium"/>
            <person name="Kohler A."/>
            <person name="Kuo A."/>
            <person name="Nagy L.G."/>
            <person name="Floudas D."/>
            <person name="Copeland A."/>
            <person name="Barry K.W."/>
            <person name="Cichocki N."/>
            <person name="Veneault-Fourrey C."/>
            <person name="LaButti K."/>
            <person name="Lindquist E.A."/>
            <person name="Lipzen A."/>
            <person name="Lundell T."/>
            <person name="Morin E."/>
            <person name="Murat C."/>
            <person name="Riley R."/>
            <person name="Ohm R."/>
            <person name="Sun H."/>
            <person name="Tunlid A."/>
            <person name="Henrissat B."/>
            <person name="Grigoriev I.V."/>
            <person name="Hibbett D.S."/>
            <person name="Martin F."/>
        </authorList>
    </citation>
    <scope>NUCLEOTIDE SEQUENCE [LARGE SCALE GENOMIC DNA]</scope>
    <source>
        <strain evidence="3">UH-Slu-Lm8-n1</strain>
    </source>
</reference>
<organism evidence="2 3">
    <name type="scientific">Suillus luteus UH-Slu-Lm8-n1</name>
    <dbReference type="NCBI Taxonomy" id="930992"/>
    <lineage>
        <taxon>Eukaryota</taxon>
        <taxon>Fungi</taxon>
        <taxon>Dikarya</taxon>
        <taxon>Basidiomycota</taxon>
        <taxon>Agaricomycotina</taxon>
        <taxon>Agaricomycetes</taxon>
        <taxon>Agaricomycetidae</taxon>
        <taxon>Boletales</taxon>
        <taxon>Suillineae</taxon>
        <taxon>Suillaceae</taxon>
        <taxon>Suillus</taxon>
    </lineage>
</organism>
<reference evidence="2 3" key="1">
    <citation type="submission" date="2014-04" db="EMBL/GenBank/DDBJ databases">
        <authorList>
            <consortium name="DOE Joint Genome Institute"/>
            <person name="Kuo A."/>
            <person name="Ruytinx J."/>
            <person name="Rineau F."/>
            <person name="Colpaert J."/>
            <person name="Kohler A."/>
            <person name="Nagy L.G."/>
            <person name="Floudas D."/>
            <person name="Copeland A."/>
            <person name="Barry K.W."/>
            <person name="Cichocki N."/>
            <person name="Veneault-Fourrey C."/>
            <person name="LaButti K."/>
            <person name="Lindquist E.A."/>
            <person name="Lipzen A."/>
            <person name="Lundell T."/>
            <person name="Morin E."/>
            <person name="Murat C."/>
            <person name="Sun H."/>
            <person name="Tunlid A."/>
            <person name="Henrissat B."/>
            <person name="Grigoriev I.V."/>
            <person name="Hibbett D.S."/>
            <person name="Martin F."/>
            <person name="Nordberg H.P."/>
            <person name="Cantor M.N."/>
            <person name="Hua S.X."/>
        </authorList>
    </citation>
    <scope>NUCLEOTIDE SEQUENCE [LARGE SCALE GENOMIC DNA]</scope>
    <source>
        <strain evidence="2 3">UH-Slu-Lm8-n1</strain>
    </source>
</reference>
<dbReference type="HOGENOM" id="CLU_2795669_0_0_1"/>
<protein>
    <submittedName>
        <fullName evidence="2">Uncharacterized protein</fullName>
    </submittedName>
</protein>
<keyword evidence="1" id="KW-0732">Signal</keyword>
<evidence type="ECO:0000313" key="3">
    <source>
        <dbReference type="Proteomes" id="UP000054485"/>
    </source>
</evidence>
<name>A0A0D0BBF6_9AGAM</name>